<dbReference type="PANTHER" id="PTHR31223">
    <property type="entry name" value="LOG FAMILY PROTEIN YJL055W"/>
    <property type="match status" value="1"/>
</dbReference>
<evidence type="ECO:0000313" key="8">
    <source>
        <dbReference type="EMBL" id="RVW30116.1"/>
    </source>
</evidence>
<evidence type="ECO:0000313" key="9">
    <source>
        <dbReference type="EMBL" id="RVW80194.1"/>
    </source>
</evidence>
<reference evidence="9 10" key="1">
    <citation type="journal article" date="2018" name="PLoS Genet.">
        <title>Population sequencing reveals clonal diversity and ancestral inbreeding in the grapevine cultivar Chardonnay.</title>
        <authorList>
            <person name="Roach M.J."/>
            <person name="Johnson D.L."/>
            <person name="Bohlmann J."/>
            <person name="van Vuuren H.J."/>
            <person name="Jones S.J."/>
            <person name="Pretorius I.S."/>
            <person name="Schmidt S.A."/>
            <person name="Borneman A.R."/>
        </authorList>
    </citation>
    <scope>NUCLEOTIDE SEQUENCE [LARGE SCALE GENOMIC DNA]</scope>
    <source>
        <strain evidence="10">cv. Chardonnay</strain>
        <strain evidence="9">I10V1</strain>
        <tissue evidence="9">Leaf</tissue>
    </source>
</reference>
<name>A0A438H6L4_VITVI</name>
<dbReference type="EMBL" id="QGNW01001809">
    <property type="protein sequence ID" value="RVW30116.1"/>
    <property type="molecule type" value="Genomic_DNA"/>
</dbReference>
<comment type="caution">
    <text evidence="9">The sequence shown here is derived from an EMBL/GenBank/DDBJ whole genome shotgun (WGS) entry which is preliminary data.</text>
</comment>
<dbReference type="AlphaFoldDB" id="A0A438H6L4"/>
<dbReference type="GO" id="GO:0005829">
    <property type="term" value="C:cytosol"/>
    <property type="evidence" value="ECO:0007669"/>
    <property type="project" value="UniProtKB-ARBA"/>
</dbReference>
<evidence type="ECO:0000256" key="5">
    <source>
        <dbReference type="ARBA" id="ARBA00047718"/>
    </source>
</evidence>
<evidence type="ECO:0000256" key="2">
    <source>
        <dbReference type="ARBA" id="ARBA00012205"/>
    </source>
</evidence>
<dbReference type="GO" id="GO:0005634">
    <property type="term" value="C:nucleus"/>
    <property type="evidence" value="ECO:0007669"/>
    <property type="project" value="UniProtKB-ARBA"/>
</dbReference>
<protein>
    <recommendedName>
        <fullName evidence="2 7">Cytokinin riboside 5'-monophosphate phosphoribohydrolase</fullName>
        <ecNumber evidence="2 7">3.2.2.n1</ecNumber>
    </recommendedName>
</protein>
<dbReference type="EC" id="3.2.2.n1" evidence="2 7"/>
<evidence type="ECO:0000256" key="6">
    <source>
        <dbReference type="ARBA" id="ARBA00049153"/>
    </source>
</evidence>
<organism evidence="9 10">
    <name type="scientific">Vitis vinifera</name>
    <name type="common">Grape</name>
    <dbReference type="NCBI Taxonomy" id="29760"/>
    <lineage>
        <taxon>Eukaryota</taxon>
        <taxon>Viridiplantae</taxon>
        <taxon>Streptophyta</taxon>
        <taxon>Embryophyta</taxon>
        <taxon>Tracheophyta</taxon>
        <taxon>Spermatophyta</taxon>
        <taxon>Magnoliopsida</taxon>
        <taxon>eudicotyledons</taxon>
        <taxon>Gunneridae</taxon>
        <taxon>Pentapetalae</taxon>
        <taxon>rosids</taxon>
        <taxon>Vitales</taxon>
        <taxon>Vitaceae</taxon>
        <taxon>Viteae</taxon>
        <taxon>Vitis</taxon>
    </lineage>
</organism>
<keyword evidence="3 7" id="KW-0203">Cytokinin biosynthesis</keyword>
<dbReference type="Gene3D" id="3.40.50.450">
    <property type="match status" value="1"/>
</dbReference>
<dbReference type="NCBIfam" id="TIGR00730">
    <property type="entry name" value="Rossman fold protein, TIGR00730 family"/>
    <property type="match status" value="1"/>
</dbReference>
<dbReference type="SUPFAM" id="SSF102405">
    <property type="entry name" value="MCP/YpsA-like"/>
    <property type="match status" value="2"/>
</dbReference>
<evidence type="ECO:0000256" key="3">
    <source>
        <dbReference type="ARBA" id="ARBA00022712"/>
    </source>
</evidence>
<dbReference type="PANTHER" id="PTHR31223:SF90">
    <property type="entry name" value="CYTOKININ RIBOSIDE 5'-MONOPHOSPHATE PHOSPHORIBOHYDROLASE LOG6-RELATED"/>
    <property type="match status" value="1"/>
</dbReference>
<comment type="catalytic activity">
    <reaction evidence="5 7">
        <text>N(6)-(dimethylallyl)adenosine 5'-phosphate + H2O = N(6)-dimethylallyladenine + D-ribose 5-phosphate</text>
        <dbReference type="Rhea" id="RHEA:48560"/>
        <dbReference type="ChEBI" id="CHEBI:15377"/>
        <dbReference type="ChEBI" id="CHEBI:17660"/>
        <dbReference type="ChEBI" id="CHEBI:57526"/>
        <dbReference type="ChEBI" id="CHEBI:78346"/>
        <dbReference type="EC" id="3.2.2.n1"/>
    </reaction>
</comment>
<accession>A0A438H6L4</accession>
<proteinExistence type="inferred from homology"/>
<comment type="catalytic activity">
    <reaction evidence="6 7">
        <text>9-ribosyl-trans-zeatin 5'-phosphate + H2O = trans-zeatin + D-ribose 5-phosphate</text>
        <dbReference type="Rhea" id="RHEA:48564"/>
        <dbReference type="ChEBI" id="CHEBI:15377"/>
        <dbReference type="ChEBI" id="CHEBI:16522"/>
        <dbReference type="ChEBI" id="CHEBI:78346"/>
        <dbReference type="ChEBI" id="CHEBI:87947"/>
        <dbReference type="EC" id="3.2.2.n1"/>
    </reaction>
</comment>
<evidence type="ECO:0000256" key="4">
    <source>
        <dbReference type="ARBA" id="ARBA00024884"/>
    </source>
</evidence>
<dbReference type="GO" id="GO:0009691">
    <property type="term" value="P:cytokinin biosynthetic process"/>
    <property type="evidence" value="ECO:0007669"/>
    <property type="project" value="UniProtKB-UniRule"/>
</dbReference>
<evidence type="ECO:0000256" key="1">
    <source>
        <dbReference type="ARBA" id="ARBA00006763"/>
    </source>
</evidence>
<dbReference type="Pfam" id="PF03641">
    <property type="entry name" value="Lysine_decarbox"/>
    <property type="match status" value="2"/>
</dbReference>
<evidence type="ECO:0000256" key="7">
    <source>
        <dbReference type="RuleBase" id="RU363015"/>
    </source>
</evidence>
<comment type="function">
    <text evidence="4 7">Cytokinin-activating enzyme working in the direct activation pathway. Phosphoribohydrolase that converts inactive cytokinin nucleotides to the biologically active free-base forms.</text>
</comment>
<dbReference type="Proteomes" id="UP000288805">
    <property type="component" value="Unassembled WGS sequence"/>
</dbReference>
<comment type="similarity">
    <text evidence="1 7">Belongs to the LOG family.</text>
</comment>
<evidence type="ECO:0000313" key="10">
    <source>
        <dbReference type="Proteomes" id="UP000288805"/>
    </source>
</evidence>
<dbReference type="GO" id="GO:0016787">
    <property type="term" value="F:hydrolase activity"/>
    <property type="evidence" value="ECO:0007669"/>
    <property type="project" value="UniProtKB-KW"/>
</dbReference>
<dbReference type="InterPro" id="IPR031100">
    <property type="entry name" value="LOG_fam"/>
</dbReference>
<dbReference type="EMBL" id="QGNW01000268">
    <property type="protein sequence ID" value="RVW80194.1"/>
    <property type="molecule type" value="Genomic_DNA"/>
</dbReference>
<gene>
    <name evidence="9" type="primary">LOG3_2</name>
    <name evidence="8" type="synonym">LOG3_0</name>
    <name evidence="9" type="ORF">CK203_044778</name>
    <name evidence="8" type="ORF">CK203_083208</name>
</gene>
<sequence>MEIEAEVEQSKFKRICVFCGSSQGKKTSYQDAAIQLGKELVSRNIDLVYGGGSIGLMGLVSQAVHNGGRHVIGVIPKTLMPRELTGVTVGEVKAVADMHQRKAEMAKHSDAFIALPGDCASVFREEMGVINILCFGVGKLREANMGIETVMVPIHETLSSKWKFVDYNNPESGYNMLLTSYHHMGRGYGTLEELLEVIAWAQLGIHDKPVGLLNVDGYYNSLLSFIDKAVEEGFISPSARHIIVSAPTAEELVKKLEEYVPSHQGVASKLSWEMEQLDYPEEYDISS</sequence>
<dbReference type="InterPro" id="IPR005269">
    <property type="entry name" value="LOG"/>
</dbReference>
<keyword evidence="7 9" id="KW-0378">Hydrolase</keyword>